<reference evidence="20" key="2">
    <citation type="submission" date="2025-04" db="UniProtKB">
        <authorList>
            <consortium name="RefSeq"/>
        </authorList>
    </citation>
    <scope>IDENTIFICATION</scope>
    <source>
        <strain evidence="20">Aabys</strain>
    </source>
</reference>
<dbReference type="VEuPathDB" id="VectorBase:MDOMA2_016725"/>
<dbReference type="GO" id="GO:0071949">
    <property type="term" value="F:FAD binding"/>
    <property type="evidence" value="ECO:0007669"/>
    <property type="project" value="InterPro"/>
</dbReference>
<dbReference type="InterPro" id="IPR012258">
    <property type="entry name" value="Acyl-CoA_oxidase"/>
</dbReference>
<dbReference type="Pfam" id="PF14749">
    <property type="entry name" value="Acyl-CoA_ox_N"/>
    <property type="match status" value="1"/>
</dbReference>
<feature type="active site" description="Proton acceptor" evidence="12">
    <location>
        <position position="438"/>
    </location>
</feature>
<evidence type="ECO:0000256" key="4">
    <source>
        <dbReference type="ARBA" id="ARBA00006288"/>
    </source>
</evidence>
<comment type="subcellular location">
    <subcellularLocation>
        <location evidence="2">Peroxisome</location>
    </subcellularLocation>
</comment>
<dbReference type="Pfam" id="PF02770">
    <property type="entry name" value="Acyl-CoA_dh_M"/>
    <property type="match status" value="1"/>
</dbReference>
<dbReference type="RefSeq" id="XP_005182176.1">
    <property type="nucleotide sequence ID" value="XM_005182119.3"/>
</dbReference>
<gene>
    <name evidence="18" type="primary">101895722</name>
    <name evidence="20" type="synonym">LOC101895722</name>
</gene>
<evidence type="ECO:0000256" key="8">
    <source>
        <dbReference type="ARBA" id="ARBA00023002"/>
    </source>
</evidence>
<feature type="binding site" evidence="13">
    <location>
        <position position="195"/>
    </location>
    <ligand>
        <name>FAD</name>
        <dbReference type="ChEBI" id="CHEBI:57692"/>
    </ligand>
</feature>
<keyword evidence="8" id="KW-0560">Oxidoreductase</keyword>
<evidence type="ECO:0000256" key="13">
    <source>
        <dbReference type="PIRSR" id="PIRSR000168-2"/>
    </source>
</evidence>
<reference evidence="18" key="1">
    <citation type="submission" date="2020-05" db="UniProtKB">
        <authorList>
            <consortium name="EnsemblMetazoa"/>
        </authorList>
    </citation>
    <scope>IDENTIFICATION</scope>
    <source>
        <strain evidence="18">Aabys</strain>
    </source>
</reference>
<evidence type="ECO:0000313" key="20">
    <source>
        <dbReference type="RefSeq" id="XP_005182176.1"/>
    </source>
</evidence>
<dbReference type="VEuPathDB" id="VectorBase:MDOA006823"/>
<evidence type="ECO:0000259" key="15">
    <source>
        <dbReference type="Pfam" id="PF02770"/>
    </source>
</evidence>
<feature type="domain" description="Acyl-CoA oxidase C-terminal" evidence="14">
    <location>
        <begin position="488"/>
        <end position="671"/>
    </location>
</feature>
<evidence type="ECO:0000256" key="3">
    <source>
        <dbReference type="ARBA" id="ARBA00004846"/>
    </source>
</evidence>
<name>A0A1I8MNH8_MUSDO</name>
<evidence type="ECO:0000259" key="17">
    <source>
        <dbReference type="Pfam" id="PF22924"/>
    </source>
</evidence>
<proteinExistence type="inferred from homology"/>
<dbReference type="InterPro" id="IPR002655">
    <property type="entry name" value="Acyl-CoA_oxidase_C"/>
</dbReference>
<dbReference type="InterPro" id="IPR036250">
    <property type="entry name" value="AcylCo_DH-like_C"/>
</dbReference>
<evidence type="ECO:0000256" key="9">
    <source>
        <dbReference type="ARBA" id="ARBA00023098"/>
    </source>
</evidence>
<keyword evidence="10" id="KW-0576">Peroxisome</keyword>
<keyword evidence="9" id="KW-0443">Lipid metabolism</keyword>
<dbReference type="AlphaFoldDB" id="A0A1I8MNH8"/>
<comment type="similarity">
    <text evidence="4 11">Belongs to the acyl-CoA oxidase family.</text>
</comment>
<protein>
    <recommendedName>
        <fullName evidence="11">Acyl-coenzyme A oxidase</fullName>
    </recommendedName>
</protein>
<dbReference type="Gene3D" id="1.10.540.10">
    <property type="entry name" value="Acyl-CoA dehydrogenase/oxidase, N-terminal domain"/>
    <property type="match status" value="1"/>
</dbReference>
<dbReference type="STRING" id="7370.A0A1I8MNH8"/>
<comment type="cofactor">
    <cofactor evidence="1">
        <name>FAD</name>
        <dbReference type="ChEBI" id="CHEBI:57692"/>
    </cofactor>
</comment>
<dbReference type="InterPro" id="IPR029320">
    <property type="entry name" value="Acyl-CoA_ox_N"/>
</dbReference>
<evidence type="ECO:0000256" key="12">
    <source>
        <dbReference type="PIRSR" id="PIRSR000168-1"/>
    </source>
</evidence>
<dbReference type="InterPro" id="IPR009100">
    <property type="entry name" value="AcylCoA_DH/oxidase_NM_dom_sf"/>
</dbReference>
<keyword evidence="7" id="KW-0276">Fatty acid metabolism</keyword>
<evidence type="ECO:0000256" key="10">
    <source>
        <dbReference type="ARBA" id="ARBA00023140"/>
    </source>
</evidence>
<evidence type="ECO:0000256" key="2">
    <source>
        <dbReference type="ARBA" id="ARBA00004275"/>
    </source>
</evidence>
<dbReference type="Pfam" id="PF22924">
    <property type="entry name" value="ACOX_C_alpha1"/>
    <property type="match status" value="1"/>
</dbReference>
<dbReference type="EnsemblMetazoa" id="MDOA006823-RA">
    <property type="protein sequence ID" value="MDOA006823-PA"/>
    <property type="gene ID" value="MDOA006823"/>
</dbReference>
<dbReference type="GO" id="GO:0055088">
    <property type="term" value="P:lipid homeostasis"/>
    <property type="evidence" value="ECO:0007669"/>
    <property type="project" value="TreeGrafter"/>
</dbReference>
<dbReference type="InterPro" id="IPR046373">
    <property type="entry name" value="Acyl-CoA_Oxase/DH_mid-dom_sf"/>
</dbReference>
<dbReference type="PANTHER" id="PTHR10909">
    <property type="entry name" value="ELECTRON TRANSPORT OXIDOREDUCTASE"/>
    <property type="match status" value="1"/>
</dbReference>
<sequence length="674" mass="75638">MTSIVPSTPNPDIVKERRNATCNSEELAQWFHGGAEKLKNKREIEHELFKGLEKGYGLKHEYLDHEGVYNRAVEQVVIASKKLKKLQQERNPGGNDIWPKGLYDVYSHGLFPANSPVSTHITMFVDVIKGQGTAEQVEKWAKAAENCNIIGTYAQTELAHGTNVRGIQTRADYDPKTQEFVLNTPCLQAYKWWPGGLGHTANHANVVAQLYINGEHKGIQMFIVQVRDLETHMPMPGVDIGEIGKKVGMAAVNQGFLGLKNVRIPRENMLMKNAKVMPDGTFIESPVSKLSYMTMVYTRCLIVNLDATYLLEAATIATRYSAVRRQSPINPNEPEPQIMDHVAQQLKLFPEIATGIAYHISAEHMWELYNQTVDEINNGQYSRLPEMHALSCALKALCTTDACAGIERLRLSCGGHGFMAVANIGNIYGNAVAAYTYEGENTVLLLQIARFLVKSWSYLVEGKKMLSSVEYLRQGLKKDTFPKWNNSWECIVEALKYTAAHKTRIAFESFSERMMAGETQPEAFNNSSIELLQAAELHGRQFVAETFWKQITGPKTANLSKPTKAALDNLVELYLVHTALRHMNDILRFISLTEADVKSLQNRLEAVLKKLRPEAIAITDGFDFSDGVLNSVLGAYDGNVYERIFEAAKMSPMNQKPVQDSFEKHLKPFMKSKM</sequence>
<evidence type="ECO:0000259" key="14">
    <source>
        <dbReference type="Pfam" id="PF01756"/>
    </source>
</evidence>
<keyword evidence="5 11" id="KW-0285">Flavoprotein</keyword>
<dbReference type="GO" id="GO:0005777">
    <property type="term" value="C:peroxisome"/>
    <property type="evidence" value="ECO:0007669"/>
    <property type="project" value="UniProtKB-SubCell"/>
</dbReference>
<dbReference type="GO" id="GO:0003997">
    <property type="term" value="F:acyl-CoA oxidase activity"/>
    <property type="evidence" value="ECO:0007669"/>
    <property type="project" value="InterPro"/>
</dbReference>
<dbReference type="InterPro" id="IPR037069">
    <property type="entry name" value="AcylCoA_DH/ox_N_sf"/>
</dbReference>
<dbReference type="GO" id="GO:0033540">
    <property type="term" value="P:fatty acid beta-oxidation using acyl-CoA oxidase"/>
    <property type="evidence" value="ECO:0007669"/>
    <property type="project" value="TreeGrafter"/>
</dbReference>
<feature type="binding site" evidence="13">
    <location>
        <position position="156"/>
    </location>
    <ligand>
        <name>FAD</name>
        <dbReference type="ChEBI" id="CHEBI:57692"/>
    </ligand>
</feature>
<dbReference type="Proteomes" id="UP001652621">
    <property type="component" value="Unplaced"/>
</dbReference>
<dbReference type="Pfam" id="PF01756">
    <property type="entry name" value="ACOX"/>
    <property type="match status" value="1"/>
</dbReference>
<feature type="domain" description="Acyl-coenzyme A oxidase N-terminal" evidence="16">
    <location>
        <begin position="23"/>
        <end position="150"/>
    </location>
</feature>
<evidence type="ECO:0000256" key="6">
    <source>
        <dbReference type="ARBA" id="ARBA00022827"/>
    </source>
</evidence>
<organism evidence="18">
    <name type="scientific">Musca domestica</name>
    <name type="common">House fly</name>
    <dbReference type="NCBI Taxonomy" id="7370"/>
    <lineage>
        <taxon>Eukaryota</taxon>
        <taxon>Metazoa</taxon>
        <taxon>Ecdysozoa</taxon>
        <taxon>Arthropoda</taxon>
        <taxon>Hexapoda</taxon>
        <taxon>Insecta</taxon>
        <taxon>Pterygota</taxon>
        <taxon>Neoptera</taxon>
        <taxon>Endopterygota</taxon>
        <taxon>Diptera</taxon>
        <taxon>Brachycera</taxon>
        <taxon>Muscomorpha</taxon>
        <taxon>Muscoidea</taxon>
        <taxon>Muscidae</taxon>
        <taxon>Musca</taxon>
    </lineage>
</organism>
<evidence type="ECO:0000313" key="19">
    <source>
        <dbReference type="Proteomes" id="UP001652621"/>
    </source>
</evidence>
<dbReference type="PIRSF" id="PIRSF000168">
    <property type="entry name" value="Acyl-CoA_oxidase"/>
    <property type="match status" value="1"/>
</dbReference>
<dbReference type="SUPFAM" id="SSF56645">
    <property type="entry name" value="Acyl-CoA dehydrogenase NM domain-like"/>
    <property type="match status" value="1"/>
</dbReference>
<dbReference type="eggNOG" id="KOG0136">
    <property type="taxonomic scope" value="Eukaryota"/>
</dbReference>
<dbReference type="Gene3D" id="1.20.140.10">
    <property type="entry name" value="Butyryl-CoA Dehydrogenase, subunit A, domain 3"/>
    <property type="match status" value="2"/>
</dbReference>
<evidence type="ECO:0000256" key="5">
    <source>
        <dbReference type="ARBA" id="ARBA00022630"/>
    </source>
</evidence>
<comment type="pathway">
    <text evidence="3">Lipid metabolism; peroxisomal fatty acid beta-oxidation.</text>
</comment>
<evidence type="ECO:0000256" key="7">
    <source>
        <dbReference type="ARBA" id="ARBA00022832"/>
    </source>
</evidence>
<dbReference type="GO" id="GO:0005504">
    <property type="term" value="F:fatty acid binding"/>
    <property type="evidence" value="ECO:0007669"/>
    <property type="project" value="TreeGrafter"/>
</dbReference>
<dbReference type="FunFam" id="1.20.140.10:FF:000005">
    <property type="entry name" value="Acyl-coenzyme A oxidase"/>
    <property type="match status" value="1"/>
</dbReference>
<dbReference type="OrthoDB" id="538336at2759"/>
<dbReference type="SUPFAM" id="SSF47203">
    <property type="entry name" value="Acyl-CoA dehydrogenase C-terminal domain-like"/>
    <property type="match status" value="2"/>
</dbReference>
<evidence type="ECO:0000313" key="18">
    <source>
        <dbReference type="EnsemblMetazoa" id="MDOA006823-PA"/>
    </source>
</evidence>
<evidence type="ECO:0000256" key="1">
    <source>
        <dbReference type="ARBA" id="ARBA00001974"/>
    </source>
</evidence>
<feature type="domain" description="Acyl-CoA oxidase C-alpha1" evidence="17">
    <location>
        <begin position="292"/>
        <end position="453"/>
    </location>
</feature>
<dbReference type="KEGG" id="mde:101895722"/>
<dbReference type="FunFam" id="1.20.140.10:FF:000013">
    <property type="entry name" value="Acyl-coenzyme A oxidase"/>
    <property type="match status" value="1"/>
</dbReference>
<dbReference type="InterPro" id="IPR006091">
    <property type="entry name" value="Acyl-CoA_Oxase/DH_mid-dom"/>
</dbReference>
<dbReference type="Gene3D" id="2.40.110.10">
    <property type="entry name" value="Butyryl-CoA Dehydrogenase, subunit A, domain 2"/>
    <property type="match status" value="1"/>
</dbReference>
<evidence type="ECO:0000259" key="16">
    <source>
        <dbReference type="Pfam" id="PF14749"/>
    </source>
</evidence>
<feature type="domain" description="Acyl-CoA oxidase/dehydrogenase middle" evidence="15">
    <location>
        <begin position="153"/>
        <end position="262"/>
    </location>
</feature>
<dbReference type="FunFam" id="2.40.110.10:FF:000003">
    <property type="entry name" value="Acyl-coenzyme A oxidase"/>
    <property type="match status" value="1"/>
</dbReference>
<keyword evidence="19" id="KW-1185">Reference proteome</keyword>
<dbReference type="InterPro" id="IPR055060">
    <property type="entry name" value="ACOX_C_alpha1"/>
</dbReference>
<dbReference type="PANTHER" id="PTHR10909:SF250">
    <property type="entry name" value="PEROXISOMAL ACYL-COENZYME A OXIDASE 1"/>
    <property type="match status" value="1"/>
</dbReference>
<evidence type="ECO:0000256" key="11">
    <source>
        <dbReference type="PIRNR" id="PIRNR000168"/>
    </source>
</evidence>
<keyword evidence="6 11" id="KW-0274">FAD</keyword>
<accession>A0A1I8MNH8</accession>